<comment type="similarity">
    <text evidence="2 10">Belongs to the RNA methyltransferase RsmE family.</text>
</comment>
<keyword evidence="5 10" id="KW-0489">Methyltransferase</keyword>
<dbReference type="RefSeq" id="WP_173075101.1">
    <property type="nucleotide sequence ID" value="NZ_CP041345.1"/>
</dbReference>
<evidence type="ECO:0000259" key="12">
    <source>
        <dbReference type="Pfam" id="PF20260"/>
    </source>
</evidence>
<name>A0A7D3Y569_9BACT</name>
<evidence type="ECO:0000256" key="8">
    <source>
        <dbReference type="ARBA" id="ARBA00025699"/>
    </source>
</evidence>
<dbReference type="PANTHER" id="PTHR30027:SF3">
    <property type="entry name" value="16S RRNA (URACIL(1498)-N(3))-METHYLTRANSFERASE"/>
    <property type="match status" value="1"/>
</dbReference>
<feature type="domain" description="Ribosomal RNA small subunit methyltransferase E PUA-like" evidence="12">
    <location>
        <begin position="16"/>
        <end position="62"/>
    </location>
</feature>
<keyword evidence="6 10" id="KW-0808">Transferase</keyword>
<proteinExistence type="inferred from homology"/>
<evidence type="ECO:0000259" key="11">
    <source>
        <dbReference type="Pfam" id="PF04452"/>
    </source>
</evidence>
<dbReference type="InterPro" id="IPR046886">
    <property type="entry name" value="RsmE_MTase_dom"/>
</dbReference>
<sequence length="235" mass="26388">MQIFYAPEVNGNEYILPEDESKHCIRVLRMKVGDLLYLTNGIGSLFTAKIIDDNPKRCAVEIVEANHEYGKRPFYLHIAIAPTKNIDRFEWFLEKATEIGIDEVTPLLCQRSERKVVKVDRLIKVAVAAMKQSVKAYLPQVNVMKPYAEVVKNANDYDIKAIAHCNSWDLEPFRNVIERGKKVLVLIGPEGDFTPDEVTQALDVGFNAISLSTSRLRTETAGLVACHTANLINGV</sequence>
<evidence type="ECO:0000256" key="2">
    <source>
        <dbReference type="ARBA" id="ARBA00005528"/>
    </source>
</evidence>
<feature type="domain" description="Ribosomal RNA small subunit methyltransferase E methyltransferase" evidence="11">
    <location>
        <begin position="72"/>
        <end position="228"/>
    </location>
</feature>
<dbReference type="AlphaFoldDB" id="A0A7D3Y569"/>
<dbReference type="PANTHER" id="PTHR30027">
    <property type="entry name" value="RIBOSOMAL RNA SMALL SUBUNIT METHYLTRANSFERASE E"/>
    <property type="match status" value="1"/>
</dbReference>
<dbReference type="Pfam" id="PF04452">
    <property type="entry name" value="Methyltrans_RNA"/>
    <property type="match status" value="1"/>
</dbReference>
<dbReference type="EC" id="2.1.1.193" evidence="10"/>
<dbReference type="Proteomes" id="UP000500961">
    <property type="component" value="Chromosome"/>
</dbReference>
<keyword evidence="7 10" id="KW-0949">S-adenosyl-L-methionine</keyword>
<dbReference type="CDD" id="cd18084">
    <property type="entry name" value="RsmE-like"/>
    <property type="match status" value="1"/>
</dbReference>
<evidence type="ECO:0000256" key="4">
    <source>
        <dbReference type="ARBA" id="ARBA00022552"/>
    </source>
</evidence>
<dbReference type="NCBIfam" id="TIGR00046">
    <property type="entry name" value="RsmE family RNA methyltransferase"/>
    <property type="match status" value="1"/>
</dbReference>
<evidence type="ECO:0000256" key="9">
    <source>
        <dbReference type="ARBA" id="ARBA00047944"/>
    </source>
</evidence>
<dbReference type="Gene3D" id="3.40.1280.10">
    <property type="match status" value="1"/>
</dbReference>
<dbReference type="Gene3D" id="2.40.240.20">
    <property type="entry name" value="Hypothetical PUA domain-like, domain 1"/>
    <property type="match status" value="1"/>
</dbReference>
<dbReference type="PIRSF" id="PIRSF015601">
    <property type="entry name" value="MTase_slr0722"/>
    <property type="match status" value="1"/>
</dbReference>
<evidence type="ECO:0000256" key="3">
    <source>
        <dbReference type="ARBA" id="ARBA00022490"/>
    </source>
</evidence>
<evidence type="ECO:0000256" key="5">
    <source>
        <dbReference type="ARBA" id="ARBA00022603"/>
    </source>
</evidence>
<dbReference type="NCBIfam" id="NF008702">
    <property type="entry name" value="PRK11713.6-1"/>
    <property type="match status" value="1"/>
</dbReference>
<dbReference type="InterPro" id="IPR015947">
    <property type="entry name" value="PUA-like_sf"/>
</dbReference>
<comment type="function">
    <text evidence="8 10">Specifically methylates the N3 position of the uracil ring of uridine 1498 (m3U1498) in 16S rRNA. Acts on the fully assembled 30S ribosomal subunit.</text>
</comment>
<protein>
    <recommendedName>
        <fullName evidence="10">Ribosomal RNA small subunit methyltransferase E</fullName>
        <ecNumber evidence="10">2.1.1.193</ecNumber>
    </recommendedName>
</protein>
<dbReference type="GO" id="GO:0070475">
    <property type="term" value="P:rRNA base methylation"/>
    <property type="evidence" value="ECO:0007669"/>
    <property type="project" value="TreeGrafter"/>
</dbReference>
<dbReference type="Pfam" id="PF20260">
    <property type="entry name" value="PUA_4"/>
    <property type="match status" value="1"/>
</dbReference>
<dbReference type="InterPro" id="IPR029028">
    <property type="entry name" value="Alpha/beta_knot_MTases"/>
</dbReference>
<dbReference type="InterPro" id="IPR006700">
    <property type="entry name" value="RsmE"/>
</dbReference>
<comment type="subcellular location">
    <subcellularLocation>
        <location evidence="1 10">Cytoplasm</location>
    </subcellularLocation>
</comment>
<evidence type="ECO:0000313" key="13">
    <source>
        <dbReference type="EMBL" id="QKG80409.1"/>
    </source>
</evidence>
<keyword evidence="14" id="KW-1185">Reference proteome</keyword>
<dbReference type="InterPro" id="IPR029026">
    <property type="entry name" value="tRNA_m1G_MTases_N"/>
</dbReference>
<keyword evidence="3 10" id="KW-0963">Cytoplasm</keyword>
<dbReference type="SUPFAM" id="SSF75217">
    <property type="entry name" value="alpha/beta knot"/>
    <property type="match status" value="1"/>
</dbReference>
<dbReference type="SUPFAM" id="SSF88697">
    <property type="entry name" value="PUA domain-like"/>
    <property type="match status" value="1"/>
</dbReference>
<evidence type="ECO:0000313" key="14">
    <source>
        <dbReference type="Proteomes" id="UP000500961"/>
    </source>
</evidence>
<dbReference type="EMBL" id="CP041345">
    <property type="protein sequence ID" value="QKG80409.1"/>
    <property type="molecule type" value="Genomic_DNA"/>
</dbReference>
<dbReference type="InterPro" id="IPR046887">
    <property type="entry name" value="RsmE_PUA-like"/>
</dbReference>
<evidence type="ECO:0000256" key="1">
    <source>
        <dbReference type="ARBA" id="ARBA00004496"/>
    </source>
</evidence>
<gene>
    <name evidence="13" type="ORF">FHG85_09075</name>
</gene>
<dbReference type="KEGG" id="ttz:FHG85_09075"/>
<comment type="catalytic activity">
    <reaction evidence="9 10">
        <text>uridine(1498) in 16S rRNA + S-adenosyl-L-methionine = N(3)-methyluridine(1498) in 16S rRNA + S-adenosyl-L-homocysteine + H(+)</text>
        <dbReference type="Rhea" id="RHEA:42920"/>
        <dbReference type="Rhea" id="RHEA-COMP:10283"/>
        <dbReference type="Rhea" id="RHEA-COMP:10284"/>
        <dbReference type="ChEBI" id="CHEBI:15378"/>
        <dbReference type="ChEBI" id="CHEBI:57856"/>
        <dbReference type="ChEBI" id="CHEBI:59789"/>
        <dbReference type="ChEBI" id="CHEBI:65315"/>
        <dbReference type="ChEBI" id="CHEBI:74502"/>
        <dbReference type="EC" id="2.1.1.193"/>
    </reaction>
</comment>
<evidence type="ECO:0000256" key="7">
    <source>
        <dbReference type="ARBA" id="ARBA00022691"/>
    </source>
</evidence>
<dbReference type="GO" id="GO:0005737">
    <property type="term" value="C:cytoplasm"/>
    <property type="evidence" value="ECO:0007669"/>
    <property type="project" value="UniProtKB-SubCell"/>
</dbReference>
<dbReference type="GO" id="GO:0070042">
    <property type="term" value="F:rRNA (uridine-N3-)-methyltransferase activity"/>
    <property type="evidence" value="ECO:0007669"/>
    <property type="project" value="TreeGrafter"/>
</dbReference>
<evidence type="ECO:0000256" key="6">
    <source>
        <dbReference type="ARBA" id="ARBA00022679"/>
    </source>
</evidence>
<evidence type="ECO:0000256" key="10">
    <source>
        <dbReference type="PIRNR" id="PIRNR015601"/>
    </source>
</evidence>
<organism evidence="13 14">
    <name type="scientific">Tenuifilum thalassicum</name>
    <dbReference type="NCBI Taxonomy" id="2590900"/>
    <lineage>
        <taxon>Bacteria</taxon>
        <taxon>Pseudomonadati</taxon>
        <taxon>Bacteroidota</taxon>
        <taxon>Bacteroidia</taxon>
        <taxon>Bacteroidales</taxon>
        <taxon>Tenuifilaceae</taxon>
        <taxon>Tenuifilum</taxon>
    </lineage>
</organism>
<accession>A0A7D3Y569</accession>
<keyword evidence="4 10" id="KW-0698">rRNA processing</keyword>
<reference evidence="13 14" key="1">
    <citation type="submission" date="2019-07" db="EMBL/GenBank/DDBJ databases">
        <title>Thalassofilum flectens gen. nov., sp. nov., a novel moderate thermophilic anaerobe from a shallow sea hot spring in Kunashir Island (Russia), representing a new family in the order Bacteroidales, and proposal of Thalassofilacea fam. nov.</title>
        <authorList>
            <person name="Kochetkova T.V."/>
            <person name="Podosokorskaya O.A."/>
            <person name="Novikov A."/>
            <person name="Elcheninov A.G."/>
            <person name="Toshchakov S.V."/>
            <person name="Kublanov I.V."/>
        </authorList>
    </citation>
    <scope>NUCLEOTIDE SEQUENCE [LARGE SCALE GENOMIC DNA]</scope>
    <source>
        <strain evidence="13 14">38-H</strain>
    </source>
</reference>